<dbReference type="EMBL" id="PIPY01000006">
    <property type="protein sequence ID" value="RUO60528.1"/>
    <property type="molecule type" value="Genomic_DNA"/>
</dbReference>
<evidence type="ECO:0000256" key="1">
    <source>
        <dbReference type="SAM" id="Phobius"/>
    </source>
</evidence>
<feature type="transmembrane region" description="Helical" evidence="1">
    <location>
        <begin position="48"/>
        <end position="71"/>
    </location>
</feature>
<keyword evidence="3" id="KW-1185">Reference proteome</keyword>
<dbReference type="OrthoDB" id="6227277at2"/>
<proteinExistence type="predicted"/>
<dbReference type="RefSeq" id="WP_126754473.1">
    <property type="nucleotide sequence ID" value="NZ_PIPY01000006.1"/>
</dbReference>
<dbReference type="Proteomes" id="UP000288259">
    <property type="component" value="Unassembled WGS sequence"/>
</dbReference>
<organism evidence="2 3">
    <name type="scientific">Pseudidiomarina insulisalsae</name>
    <dbReference type="NCBI Taxonomy" id="575789"/>
    <lineage>
        <taxon>Bacteria</taxon>
        <taxon>Pseudomonadati</taxon>
        <taxon>Pseudomonadota</taxon>
        <taxon>Gammaproteobacteria</taxon>
        <taxon>Alteromonadales</taxon>
        <taxon>Idiomarinaceae</taxon>
        <taxon>Pseudidiomarina</taxon>
    </lineage>
</organism>
<reference evidence="3" key="1">
    <citation type="journal article" date="2018" name="Front. Microbiol.">
        <title>Genome-Based Analysis Reveals the Taxonomy and Diversity of the Family Idiomarinaceae.</title>
        <authorList>
            <person name="Liu Y."/>
            <person name="Lai Q."/>
            <person name="Shao Z."/>
        </authorList>
    </citation>
    <scope>NUCLEOTIDE SEQUENCE [LARGE SCALE GENOMIC DNA]</scope>
    <source>
        <strain evidence="3">CVS-6</strain>
    </source>
</reference>
<comment type="caution">
    <text evidence="2">The sequence shown here is derived from an EMBL/GenBank/DDBJ whole genome shotgun (WGS) entry which is preliminary data.</text>
</comment>
<keyword evidence="1" id="KW-1133">Transmembrane helix</keyword>
<keyword evidence="1" id="KW-0472">Membrane</keyword>
<accession>A0A432YHX0</accession>
<dbReference type="AlphaFoldDB" id="A0A432YHX0"/>
<keyword evidence="1" id="KW-0812">Transmembrane</keyword>
<name>A0A432YHX0_9GAMM</name>
<protein>
    <submittedName>
        <fullName evidence="2">Uncharacterized protein</fullName>
    </submittedName>
</protein>
<sequence>MSNSTAKQRLDQLIQEAASGASTPAPERDLWRGIEHSLARRQRRSGKWLNWVWASAACLVLAVGGVTFMGMHEPAATATGTPPAKALLAYLNAQHEQQREFVLTHYQTAGWNGESDFVAAEVEQIRASIQEVSAQLLEEPDNQALWQLLQWLYNKELELLESQFVVNDKLQQV</sequence>
<evidence type="ECO:0000313" key="2">
    <source>
        <dbReference type="EMBL" id="RUO60528.1"/>
    </source>
</evidence>
<gene>
    <name evidence="2" type="ORF">CWI71_06580</name>
</gene>
<evidence type="ECO:0000313" key="3">
    <source>
        <dbReference type="Proteomes" id="UP000288259"/>
    </source>
</evidence>